<dbReference type="Proteomes" id="UP000257109">
    <property type="component" value="Unassembled WGS sequence"/>
</dbReference>
<reference evidence="3" key="1">
    <citation type="submission" date="2018-05" db="EMBL/GenBank/DDBJ databases">
        <title>Draft genome of Mucuna pruriens seed.</title>
        <authorList>
            <person name="Nnadi N.E."/>
            <person name="Vos R."/>
            <person name="Hasami M.H."/>
            <person name="Devisetty U.K."/>
            <person name="Aguiy J.C."/>
        </authorList>
    </citation>
    <scope>NUCLEOTIDE SEQUENCE [LARGE SCALE GENOMIC DNA]</scope>
    <source>
        <strain evidence="3">JCA_2017</strain>
    </source>
</reference>
<keyword evidence="2" id="KW-0732">Signal</keyword>
<feature type="region of interest" description="Disordered" evidence="1">
    <location>
        <begin position="83"/>
        <end position="157"/>
    </location>
</feature>
<name>A0A371HBW0_MUCPR</name>
<feature type="non-terminal residue" evidence="3">
    <location>
        <position position="157"/>
    </location>
</feature>
<dbReference type="EMBL" id="QJKJ01003035">
    <property type="protein sequence ID" value="RDY00278.1"/>
    <property type="molecule type" value="Genomic_DNA"/>
</dbReference>
<evidence type="ECO:0000313" key="3">
    <source>
        <dbReference type="EMBL" id="RDY00278.1"/>
    </source>
</evidence>
<feature type="compositionally biased region" description="Basic and acidic residues" evidence="1">
    <location>
        <begin position="129"/>
        <end position="140"/>
    </location>
</feature>
<feature type="non-terminal residue" evidence="3">
    <location>
        <position position="1"/>
    </location>
</feature>
<accession>A0A371HBW0</accession>
<gene>
    <name evidence="3" type="ORF">CR513_16567</name>
</gene>
<proteinExistence type="predicted"/>
<feature type="signal peptide" evidence="2">
    <location>
        <begin position="1"/>
        <end position="17"/>
    </location>
</feature>
<protein>
    <submittedName>
        <fullName evidence="3">Uncharacterized protein</fullName>
    </submittedName>
</protein>
<dbReference type="AlphaFoldDB" id="A0A371HBW0"/>
<feature type="chain" id="PRO_5016613113" evidence="2">
    <location>
        <begin position="18"/>
        <end position="157"/>
    </location>
</feature>
<evidence type="ECO:0000313" key="4">
    <source>
        <dbReference type="Proteomes" id="UP000257109"/>
    </source>
</evidence>
<feature type="compositionally biased region" description="Basic and acidic residues" evidence="1">
    <location>
        <begin position="83"/>
        <end position="119"/>
    </location>
</feature>
<comment type="caution">
    <text evidence="3">The sequence shown here is derived from an EMBL/GenBank/DDBJ whole genome shotgun (WGS) entry which is preliminary data.</text>
</comment>
<organism evidence="3 4">
    <name type="scientific">Mucuna pruriens</name>
    <name type="common">Velvet bean</name>
    <name type="synonym">Dolichos pruriens</name>
    <dbReference type="NCBI Taxonomy" id="157652"/>
    <lineage>
        <taxon>Eukaryota</taxon>
        <taxon>Viridiplantae</taxon>
        <taxon>Streptophyta</taxon>
        <taxon>Embryophyta</taxon>
        <taxon>Tracheophyta</taxon>
        <taxon>Spermatophyta</taxon>
        <taxon>Magnoliopsida</taxon>
        <taxon>eudicotyledons</taxon>
        <taxon>Gunneridae</taxon>
        <taxon>Pentapetalae</taxon>
        <taxon>rosids</taxon>
        <taxon>fabids</taxon>
        <taxon>Fabales</taxon>
        <taxon>Fabaceae</taxon>
        <taxon>Papilionoideae</taxon>
        <taxon>50 kb inversion clade</taxon>
        <taxon>NPAAA clade</taxon>
        <taxon>indigoferoid/millettioid clade</taxon>
        <taxon>Phaseoleae</taxon>
        <taxon>Mucuna</taxon>
    </lineage>
</organism>
<evidence type="ECO:0000256" key="2">
    <source>
        <dbReference type="SAM" id="SignalP"/>
    </source>
</evidence>
<evidence type="ECO:0000256" key="1">
    <source>
        <dbReference type="SAM" id="MobiDB-lite"/>
    </source>
</evidence>
<keyword evidence="4" id="KW-1185">Reference proteome</keyword>
<sequence>FVSLTFWLPFFLPTTSSATIEGCEGDTIGDSSEEFENHSPKTRMMIKQIKRLEAKIGERLERVKRENREDLYLVKKDTQSVNDKVEALSRERDEHKGPFMHESKRSHDEGISERNDRQERHGRHRRVKDKLGREKMDGMKCKIPPFLGESKPYSCLD</sequence>